<proteinExistence type="predicted"/>
<accession>A0AAV2JBV0</accession>
<sequence length="100" mass="10711">MDSLVQPLVAQYLAMGCQTKENGPNHNTTTATEGKDDAKVAPGCGSKTRVSPPGRTHRFHRHSPAQNAPSKPNMPLGHLTKGGSWDEIIQACLQSFGKSM</sequence>
<evidence type="ECO:0000313" key="2">
    <source>
        <dbReference type="EMBL" id="CAL1575054.1"/>
    </source>
</evidence>
<dbReference type="Proteomes" id="UP001497482">
    <property type="component" value="Chromosome 12"/>
</dbReference>
<gene>
    <name evidence="2" type="ORF">KC01_LOCUS6700</name>
</gene>
<reference evidence="2 3" key="1">
    <citation type="submission" date="2024-04" db="EMBL/GenBank/DDBJ databases">
        <authorList>
            <person name="Waldvogel A.-M."/>
            <person name="Schoenle A."/>
        </authorList>
    </citation>
    <scope>NUCLEOTIDE SEQUENCE [LARGE SCALE GENOMIC DNA]</scope>
</reference>
<dbReference type="EMBL" id="OZ035834">
    <property type="protein sequence ID" value="CAL1575054.1"/>
    <property type="molecule type" value="Genomic_DNA"/>
</dbReference>
<dbReference type="AlphaFoldDB" id="A0AAV2JBV0"/>
<organism evidence="2 3">
    <name type="scientific">Knipowitschia caucasica</name>
    <name type="common">Caucasian dwarf goby</name>
    <name type="synonym">Pomatoschistus caucasicus</name>
    <dbReference type="NCBI Taxonomy" id="637954"/>
    <lineage>
        <taxon>Eukaryota</taxon>
        <taxon>Metazoa</taxon>
        <taxon>Chordata</taxon>
        <taxon>Craniata</taxon>
        <taxon>Vertebrata</taxon>
        <taxon>Euteleostomi</taxon>
        <taxon>Actinopterygii</taxon>
        <taxon>Neopterygii</taxon>
        <taxon>Teleostei</taxon>
        <taxon>Neoteleostei</taxon>
        <taxon>Acanthomorphata</taxon>
        <taxon>Gobiaria</taxon>
        <taxon>Gobiiformes</taxon>
        <taxon>Gobioidei</taxon>
        <taxon>Gobiidae</taxon>
        <taxon>Gobiinae</taxon>
        <taxon>Knipowitschia</taxon>
    </lineage>
</organism>
<feature type="region of interest" description="Disordered" evidence="1">
    <location>
        <begin position="18"/>
        <end position="82"/>
    </location>
</feature>
<keyword evidence="3" id="KW-1185">Reference proteome</keyword>
<evidence type="ECO:0000256" key="1">
    <source>
        <dbReference type="SAM" id="MobiDB-lite"/>
    </source>
</evidence>
<feature type="compositionally biased region" description="Polar residues" evidence="1">
    <location>
        <begin position="19"/>
        <end position="32"/>
    </location>
</feature>
<protein>
    <submittedName>
        <fullName evidence="2">Uncharacterized protein</fullName>
    </submittedName>
</protein>
<name>A0AAV2JBV0_KNICA</name>
<evidence type="ECO:0000313" key="3">
    <source>
        <dbReference type="Proteomes" id="UP001497482"/>
    </source>
</evidence>